<evidence type="ECO:0000256" key="6">
    <source>
        <dbReference type="SAM" id="Coils"/>
    </source>
</evidence>
<keyword evidence="3 7" id="KW-0812">Transmembrane</keyword>
<evidence type="ECO:0000259" key="8">
    <source>
        <dbReference type="Pfam" id="PF02687"/>
    </source>
</evidence>
<comment type="subcellular location">
    <subcellularLocation>
        <location evidence="1">Cell membrane</location>
        <topology evidence="1">Multi-pass membrane protein</topology>
    </subcellularLocation>
</comment>
<feature type="domain" description="ABC3 transporter permease C-terminal" evidence="8">
    <location>
        <begin position="377"/>
        <end position="489"/>
    </location>
</feature>
<evidence type="ECO:0000256" key="5">
    <source>
        <dbReference type="ARBA" id="ARBA00023136"/>
    </source>
</evidence>
<feature type="transmembrane region" description="Helical" evidence="7">
    <location>
        <begin position="422"/>
        <end position="450"/>
    </location>
</feature>
<reference evidence="9 10" key="1">
    <citation type="submission" date="2020-02" db="EMBL/GenBank/DDBJ databases">
        <title>Characterization of vanA genotype vancomycin-resistant Enterococcus saigonensis VE80.</title>
        <authorList>
            <person name="Harada T."/>
            <person name="Motooka D."/>
            <person name="Nakamura S."/>
            <person name="Yamamoto Y."/>
            <person name="Kawahara R."/>
            <person name="Kawatsu K."/>
        </authorList>
    </citation>
    <scope>NUCLEOTIDE SEQUENCE [LARGE SCALE GENOMIC DNA]</scope>
    <source>
        <strain evidence="9 10">VE80</strain>
    </source>
</reference>
<keyword evidence="4 7" id="KW-1133">Transmembrane helix</keyword>
<dbReference type="PANTHER" id="PTHR30287:SF1">
    <property type="entry name" value="INNER MEMBRANE PROTEIN"/>
    <property type="match status" value="1"/>
</dbReference>
<dbReference type="GO" id="GO:0005886">
    <property type="term" value="C:plasma membrane"/>
    <property type="evidence" value="ECO:0007669"/>
    <property type="project" value="UniProtKB-SubCell"/>
</dbReference>
<organism evidence="9 10">
    <name type="scientific">Enterococcus saigonensis</name>
    <dbReference type="NCBI Taxonomy" id="1805431"/>
    <lineage>
        <taxon>Bacteria</taxon>
        <taxon>Bacillati</taxon>
        <taxon>Bacillota</taxon>
        <taxon>Bacilli</taxon>
        <taxon>Lactobacillales</taxon>
        <taxon>Enterococcaceae</taxon>
        <taxon>Enterococcus</taxon>
    </lineage>
</organism>
<dbReference type="Proteomes" id="UP000502998">
    <property type="component" value="Chromosome"/>
</dbReference>
<keyword evidence="10" id="KW-1185">Reference proteome</keyword>
<dbReference type="PANTHER" id="PTHR30287">
    <property type="entry name" value="MEMBRANE COMPONENT OF PREDICTED ABC SUPERFAMILY METABOLITE UPTAKE TRANSPORTER"/>
    <property type="match status" value="1"/>
</dbReference>
<feature type="domain" description="ABC3 transporter permease C-terminal" evidence="8">
    <location>
        <begin position="779"/>
        <end position="896"/>
    </location>
</feature>
<evidence type="ECO:0000256" key="7">
    <source>
        <dbReference type="SAM" id="Phobius"/>
    </source>
</evidence>
<dbReference type="InterPro" id="IPR038766">
    <property type="entry name" value="Membrane_comp_ABC_pdt"/>
</dbReference>
<feature type="transmembrane region" description="Helical" evidence="7">
    <location>
        <begin position="21"/>
        <end position="38"/>
    </location>
</feature>
<feature type="transmembrane region" description="Helical" evidence="7">
    <location>
        <begin position="371"/>
        <end position="393"/>
    </location>
</feature>
<dbReference type="RefSeq" id="WP_173103436.1">
    <property type="nucleotide sequence ID" value="NZ_AP022822.1"/>
</dbReference>
<feature type="coiled-coil region" evidence="6">
    <location>
        <begin position="243"/>
        <end position="291"/>
    </location>
</feature>
<proteinExistence type="predicted"/>
<feature type="transmembrane region" description="Helical" evidence="7">
    <location>
        <begin position="870"/>
        <end position="888"/>
    </location>
</feature>
<accession>A0A679IN61</accession>
<dbReference type="KEGG" id="esg:EsVE80_17840"/>
<feature type="transmembrane region" description="Helical" evidence="7">
    <location>
        <begin position="470"/>
        <end position="490"/>
    </location>
</feature>
<keyword evidence="6" id="KW-0175">Coiled coil</keyword>
<protein>
    <submittedName>
        <fullName evidence="9">ABC transporter permease</fullName>
    </submittedName>
</protein>
<evidence type="ECO:0000313" key="10">
    <source>
        <dbReference type="Proteomes" id="UP000502998"/>
    </source>
</evidence>
<gene>
    <name evidence="9" type="ORF">EsVE80_17840</name>
</gene>
<feature type="transmembrane region" description="Helical" evidence="7">
    <location>
        <begin position="775"/>
        <end position="795"/>
    </location>
</feature>
<name>A0A679IN61_9ENTE</name>
<sequence length="905" mass="102386">MKNKTYLKATFREIVKSKGRFIAIILIIFLGTLLYVGIKTTQPVLDHSVDVYIKERKLSDLQVISTGGITNADKVALDDIVGLSIETGYQFFYADAKKNEVIQVFSYDQKNDQNHLAITSGTLPKEDNEIILDNLAKKEGYKIGDTYTINKQDQLKNTQFKIVGFASSPLFISEIERGYANIGNGSISYFAYLPKKLFKAEVESVLYLSFANLKKYETYSSAYKKQLAKNTALIEAKLSKRPAERLKEIKENAVEKLQTEKEKIATGKKELEKAQTQLQLAKDKLTQEETQINLLPEAQKTAAQNQLTAERKKLATSEAILEKSQSKIATGTAEIKKTEDTIKNMKKIVYRYNDRFDNVGFQEFGSLSDRIAAIADVFPVFFFFIAALITFTTMTRMVEENRREIGTLKALGYTKVEIAKKYVIYSLLAASVGLVLGVISGTNFLPRIIFYLMSDRYTFNEAYVFYDWDPILKAVIAFLIATLGSALLVLTKELREKPAQLLQQKAPKPGKRIILEYITPLWSRLSFNQKVSYRNLLRYKARMLMAIIGIAGCTGLMLAGFGLKDSLSSVAAKQFGPIIDYEGIISLENDLPAADVTDMNHALTNDKHVTSFIASHNETVEIRRKDKATQSLTLMVPKTKKEFESYVHLHRKGNKNFFLTDTGAVITQKMAEFYNIKKGDTLLIYDSKQQQQQIKITGIAQNYLGSFLYMSPSYYEKVTNQKFSTNSFLFKSNKMTTKEEDNFAQMLLDTKKVVNTTFISRQIETQNQSITNLNAIVWILVILSGLLAFVVLYNLTNINISERVRELSTIKVLGFFDNEVTMYIVRENIIFTIFGIVTGFGVGRVLTQFILNKASMENMVFPLVIKPAAYLYAGGLTIVFTLIVMLVTHFKLKHINMIDALKSNE</sequence>
<keyword evidence="2" id="KW-1003">Cell membrane</keyword>
<keyword evidence="5 7" id="KW-0472">Membrane</keyword>
<evidence type="ECO:0000256" key="2">
    <source>
        <dbReference type="ARBA" id="ARBA00022475"/>
    </source>
</evidence>
<evidence type="ECO:0000256" key="3">
    <source>
        <dbReference type="ARBA" id="ARBA00022692"/>
    </source>
</evidence>
<dbReference type="EMBL" id="AP022822">
    <property type="protein sequence ID" value="BCA86261.1"/>
    <property type="molecule type" value="Genomic_DNA"/>
</dbReference>
<feature type="transmembrane region" description="Helical" evidence="7">
    <location>
        <begin position="543"/>
        <end position="563"/>
    </location>
</feature>
<evidence type="ECO:0000256" key="4">
    <source>
        <dbReference type="ARBA" id="ARBA00022989"/>
    </source>
</evidence>
<evidence type="ECO:0000256" key="1">
    <source>
        <dbReference type="ARBA" id="ARBA00004651"/>
    </source>
</evidence>
<dbReference type="AlphaFoldDB" id="A0A679IN61"/>
<dbReference type="InterPro" id="IPR003838">
    <property type="entry name" value="ABC3_permease_C"/>
</dbReference>
<dbReference type="Pfam" id="PF02687">
    <property type="entry name" value="FtsX"/>
    <property type="match status" value="2"/>
</dbReference>
<evidence type="ECO:0000313" key="9">
    <source>
        <dbReference type="EMBL" id="BCA86261.1"/>
    </source>
</evidence>
<feature type="transmembrane region" description="Helical" evidence="7">
    <location>
        <begin position="829"/>
        <end position="850"/>
    </location>
</feature>